<reference evidence="5 6" key="1">
    <citation type="journal article" date="2021" name="Elife">
        <title>Chloroplast acquisition without the gene transfer in kleptoplastic sea slugs, Plakobranchus ocellatus.</title>
        <authorList>
            <person name="Maeda T."/>
            <person name="Takahashi S."/>
            <person name="Yoshida T."/>
            <person name="Shimamura S."/>
            <person name="Takaki Y."/>
            <person name="Nagai Y."/>
            <person name="Toyoda A."/>
            <person name="Suzuki Y."/>
            <person name="Arimoto A."/>
            <person name="Ishii H."/>
            <person name="Satoh N."/>
            <person name="Nishiyama T."/>
            <person name="Hasebe M."/>
            <person name="Maruyama T."/>
            <person name="Minagawa J."/>
            <person name="Obokata J."/>
            <person name="Shigenobu S."/>
        </authorList>
    </citation>
    <scope>NUCLEOTIDE SEQUENCE [LARGE SCALE GENOMIC DNA]</scope>
</reference>
<evidence type="ECO:0000313" key="6">
    <source>
        <dbReference type="Proteomes" id="UP000762676"/>
    </source>
</evidence>
<evidence type="ECO:0000256" key="1">
    <source>
        <dbReference type="ARBA" id="ARBA00023157"/>
    </source>
</evidence>
<organism evidence="5 6">
    <name type="scientific">Elysia marginata</name>
    <dbReference type="NCBI Taxonomy" id="1093978"/>
    <lineage>
        <taxon>Eukaryota</taxon>
        <taxon>Metazoa</taxon>
        <taxon>Spiralia</taxon>
        <taxon>Lophotrochozoa</taxon>
        <taxon>Mollusca</taxon>
        <taxon>Gastropoda</taxon>
        <taxon>Heterobranchia</taxon>
        <taxon>Euthyneura</taxon>
        <taxon>Panpulmonata</taxon>
        <taxon>Sacoglossa</taxon>
        <taxon>Placobranchoidea</taxon>
        <taxon>Plakobranchidae</taxon>
        <taxon>Elysia</taxon>
    </lineage>
</organism>
<feature type="region of interest" description="Disordered" evidence="3">
    <location>
        <begin position="163"/>
        <end position="184"/>
    </location>
</feature>
<dbReference type="InterPro" id="IPR035976">
    <property type="entry name" value="Sushi/SCR/CCP_sf"/>
</dbReference>
<evidence type="ECO:0000313" key="5">
    <source>
        <dbReference type="EMBL" id="GFS16507.1"/>
    </source>
</evidence>
<feature type="region of interest" description="Disordered" evidence="3">
    <location>
        <begin position="213"/>
        <end position="242"/>
    </location>
</feature>
<protein>
    <recommendedName>
        <fullName evidence="4">Sushi domain-containing protein</fullName>
    </recommendedName>
</protein>
<dbReference type="SMART" id="SM00032">
    <property type="entry name" value="CCP"/>
    <property type="match status" value="1"/>
</dbReference>
<dbReference type="Gene3D" id="2.10.70.10">
    <property type="entry name" value="Complement Module, domain 1"/>
    <property type="match status" value="1"/>
</dbReference>
<feature type="region of interest" description="Disordered" evidence="3">
    <location>
        <begin position="124"/>
        <end position="149"/>
    </location>
</feature>
<keyword evidence="1" id="KW-1015">Disulfide bond</keyword>
<dbReference type="AlphaFoldDB" id="A0AAV4J4W1"/>
<keyword evidence="6" id="KW-1185">Reference proteome</keyword>
<dbReference type="EMBL" id="BMAT01002906">
    <property type="protein sequence ID" value="GFS16507.1"/>
    <property type="molecule type" value="Genomic_DNA"/>
</dbReference>
<gene>
    <name evidence="5" type="ORF">ElyMa_001474800</name>
</gene>
<name>A0AAV4J4W1_9GAST</name>
<dbReference type="Proteomes" id="UP000762676">
    <property type="component" value="Unassembled WGS sequence"/>
</dbReference>
<dbReference type="PROSITE" id="PS50923">
    <property type="entry name" value="SUSHI"/>
    <property type="match status" value="1"/>
</dbReference>
<accession>A0AAV4J4W1</accession>
<dbReference type="InterPro" id="IPR000436">
    <property type="entry name" value="Sushi_SCR_CCP_dom"/>
</dbReference>
<feature type="region of interest" description="Disordered" evidence="3">
    <location>
        <begin position="73"/>
        <end position="97"/>
    </location>
</feature>
<evidence type="ECO:0000259" key="4">
    <source>
        <dbReference type="PROSITE" id="PS50923"/>
    </source>
</evidence>
<keyword evidence="2" id="KW-0768">Sushi</keyword>
<evidence type="ECO:0000256" key="2">
    <source>
        <dbReference type="PROSITE-ProRule" id="PRU00302"/>
    </source>
</evidence>
<evidence type="ECO:0000256" key="3">
    <source>
        <dbReference type="SAM" id="MobiDB-lite"/>
    </source>
</evidence>
<proteinExistence type="predicted"/>
<feature type="domain" description="Sushi" evidence="4">
    <location>
        <begin position="4"/>
        <end position="72"/>
    </location>
</feature>
<sequence length="242" mass="26770">MCEGLCPVLATPQNDIITAENVNSLAVDTYARSPGTTVKLTCYWDEDYRIEGNDEVTCVGGKWVPDPATCVRKDGGSGTASRPALWPSGKDTRSEIGRYKHMKNPRSDESVLSGPSYSRSFVKHRDGSVSVNKPRWAVDPSQPPSLWSVPPSQRYFSLHSNHNLREQHGRPPGPRGPASSSVTVQATWRGVTSSRDWTYLSVDRLLRDIETSRKNNPNHSWRDFATLSSDHHAPGAAKSAKR</sequence>
<comment type="caution">
    <text evidence="2">Lacks conserved residue(s) required for the propagation of feature annotation.</text>
</comment>
<comment type="caution">
    <text evidence="5">The sequence shown here is derived from an EMBL/GenBank/DDBJ whole genome shotgun (WGS) entry which is preliminary data.</text>
</comment>
<dbReference type="SUPFAM" id="SSF57535">
    <property type="entry name" value="Complement control module/SCR domain"/>
    <property type="match status" value="1"/>
</dbReference>